<gene>
    <name evidence="1" type="ORF">KZ820_20975</name>
</gene>
<comment type="caution">
    <text evidence="1">The sequence shown here is derived from an EMBL/GenBank/DDBJ whole genome shotgun (WGS) entry which is preliminary data.</text>
</comment>
<accession>A0ABS7BUF2</accession>
<dbReference type="EMBL" id="JAHXZN010000016">
    <property type="protein sequence ID" value="MBW6533223.1"/>
    <property type="molecule type" value="Genomic_DNA"/>
</dbReference>
<sequence length="101" mass="11634">MSVTARFDEYEAEWIKKAGNAFMVLKLITDHRYVEDQGLSPETIANISQLGALLEGIYDLGERHWREFNTPEKLATVEQLMTKLQHDHEERVSVYLGAIVK</sequence>
<evidence type="ECO:0000313" key="1">
    <source>
        <dbReference type="EMBL" id="MBW6533223.1"/>
    </source>
</evidence>
<evidence type="ECO:0000313" key="2">
    <source>
        <dbReference type="Proteomes" id="UP000759103"/>
    </source>
</evidence>
<protein>
    <submittedName>
        <fullName evidence="1">Uncharacterized protein</fullName>
    </submittedName>
</protein>
<proteinExistence type="predicted"/>
<keyword evidence="2" id="KW-1185">Reference proteome</keyword>
<reference evidence="1 2" key="1">
    <citation type="submission" date="2021-07" db="EMBL/GenBank/DDBJ databases">
        <title>Sphingomonas sp.</title>
        <authorList>
            <person name="Feng G."/>
            <person name="Li J."/>
            <person name="Pan M."/>
        </authorList>
    </citation>
    <scope>NUCLEOTIDE SEQUENCE [LARGE SCALE GENOMIC DNA]</scope>
    <source>
        <strain evidence="1 2">RRHST34</strain>
    </source>
</reference>
<name>A0ABS7BUF2_9SPHN</name>
<dbReference type="Proteomes" id="UP000759103">
    <property type="component" value="Unassembled WGS sequence"/>
</dbReference>
<organism evidence="1 2">
    <name type="scientific">Sphingomonas citri</name>
    <dbReference type="NCBI Taxonomy" id="2862499"/>
    <lineage>
        <taxon>Bacteria</taxon>
        <taxon>Pseudomonadati</taxon>
        <taxon>Pseudomonadota</taxon>
        <taxon>Alphaproteobacteria</taxon>
        <taxon>Sphingomonadales</taxon>
        <taxon>Sphingomonadaceae</taxon>
        <taxon>Sphingomonas</taxon>
    </lineage>
</organism>
<dbReference type="RefSeq" id="WP_219750746.1">
    <property type="nucleotide sequence ID" value="NZ_JAHXZN010000016.1"/>
</dbReference>